<comment type="caution">
    <text evidence="2">The sequence shown here is derived from an EMBL/GenBank/DDBJ whole genome shotgun (WGS) entry which is preliminary data.</text>
</comment>
<dbReference type="GO" id="GO:0038038">
    <property type="term" value="C:G protein-coupled receptor homodimeric complex"/>
    <property type="evidence" value="ECO:0007669"/>
    <property type="project" value="TreeGrafter"/>
</dbReference>
<dbReference type="Pfam" id="PF02116">
    <property type="entry name" value="STE2"/>
    <property type="match status" value="1"/>
</dbReference>
<dbReference type="Gene3D" id="1.10.287.920">
    <property type="entry name" value="Pheromone alpha factor receptor"/>
    <property type="match status" value="1"/>
</dbReference>
<keyword evidence="1" id="KW-0472">Membrane</keyword>
<dbReference type="CDD" id="cd14939">
    <property type="entry name" value="7tmD_STE2"/>
    <property type="match status" value="1"/>
</dbReference>
<dbReference type="PRINTS" id="PR00250">
    <property type="entry name" value="GPCRSTE2"/>
</dbReference>
<feature type="transmembrane region" description="Helical" evidence="1">
    <location>
        <begin position="82"/>
        <end position="104"/>
    </location>
</feature>
<dbReference type="GO" id="GO:0004932">
    <property type="term" value="F:mating-type factor pheromone receptor activity"/>
    <property type="evidence" value="ECO:0007669"/>
    <property type="project" value="InterPro"/>
</dbReference>
<evidence type="ECO:0000256" key="1">
    <source>
        <dbReference type="SAM" id="Phobius"/>
    </source>
</evidence>
<protein>
    <submittedName>
        <fullName evidence="2">Pheromone P-factor receptor</fullName>
    </submittedName>
</protein>
<reference evidence="2" key="1">
    <citation type="submission" date="2023-11" db="EMBL/GenBank/DDBJ databases">
        <authorList>
            <person name="Alioto T."/>
            <person name="Alioto T."/>
            <person name="Gomez Garrido J."/>
        </authorList>
    </citation>
    <scope>NUCLEOTIDE SEQUENCE</scope>
</reference>
<proteinExistence type="predicted"/>
<feature type="transmembrane region" description="Helical" evidence="1">
    <location>
        <begin position="212"/>
        <end position="232"/>
    </location>
</feature>
<evidence type="ECO:0000313" key="3">
    <source>
        <dbReference type="Proteomes" id="UP001296104"/>
    </source>
</evidence>
<dbReference type="Proteomes" id="UP001296104">
    <property type="component" value="Unassembled WGS sequence"/>
</dbReference>
<feature type="transmembrane region" description="Helical" evidence="1">
    <location>
        <begin position="164"/>
        <end position="192"/>
    </location>
</feature>
<name>A0AAI9EDD8_9PEZI</name>
<dbReference type="PANTHER" id="PTHR28009">
    <property type="entry name" value="PHEROMONE ALPHA FACTOR RECEPTOR"/>
    <property type="match status" value="1"/>
</dbReference>
<dbReference type="AlphaFoldDB" id="A0AAI9EDD8"/>
<accession>A0AAI9EDD8</accession>
<keyword evidence="1" id="KW-0812">Transmembrane</keyword>
<dbReference type="InterPro" id="IPR027458">
    <property type="entry name" value="STE2_TM1-TM2_sf"/>
</dbReference>
<keyword evidence="3" id="KW-1185">Reference proteome</keyword>
<gene>
    <name evidence="2" type="ORF">LECACI_7A009064</name>
</gene>
<feature type="transmembrane region" description="Helical" evidence="1">
    <location>
        <begin position="252"/>
        <end position="274"/>
    </location>
</feature>
<dbReference type="InterPro" id="IPR000366">
    <property type="entry name" value="GPCR_STE2"/>
</dbReference>
<evidence type="ECO:0000313" key="2">
    <source>
        <dbReference type="EMBL" id="CAK4033906.1"/>
    </source>
</evidence>
<feature type="transmembrane region" description="Helical" evidence="1">
    <location>
        <begin position="133"/>
        <end position="157"/>
    </location>
</feature>
<feature type="transmembrane region" description="Helical" evidence="1">
    <location>
        <begin position="46"/>
        <end position="70"/>
    </location>
</feature>
<feature type="transmembrane region" description="Helical" evidence="1">
    <location>
        <begin position="280"/>
        <end position="299"/>
    </location>
</feature>
<dbReference type="EMBL" id="CAVMBE010000097">
    <property type="protein sequence ID" value="CAK4033906.1"/>
    <property type="molecule type" value="Genomic_DNA"/>
</dbReference>
<dbReference type="GO" id="GO:0000750">
    <property type="term" value="P:pheromone-dependent signal transduction involved in conjugation with cellular fusion"/>
    <property type="evidence" value="ECO:0007669"/>
    <property type="project" value="TreeGrafter"/>
</dbReference>
<dbReference type="PANTHER" id="PTHR28009:SF1">
    <property type="entry name" value="PHEROMONE ALPHA FACTOR RECEPTOR"/>
    <property type="match status" value="1"/>
</dbReference>
<keyword evidence="2" id="KW-0675">Receptor</keyword>
<organism evidence="2 3">
    <name type="scientific">Lecanosticta acicola</name>
    <dbReference type="NCBI Taxonomy" id="111012"/>
    <lineage>
        <taxon>Eukaryota</taxon>
        <taxon>Fungi</taxon>
        <taxon>Dikarya</taxon>
        <taxon>Ascomycota</taxon>
        <taxon>Pezizomycotina</taxon>
        <taxon>Dothideomycetes</taxon>
        <taxon>Dothideomycetidae</taxon>
        <taxon>Mycosphaerellales</taxon>
        <taxon>Mycosphaerellaceae</taxon>
        <taxon>Lecanosticta</taxon>
    </lineage>
</organism>
<sequence length="395" mass="43428">MADAQATGLASAAPFDPYSQTFVLIMPDGETQAAIRLSDVFFLQTLAVSTAIIYAIQIGVCALLLLVLLLMTKPDKRRSVVFILNIASLVFLLLRAILLCQALNGPLYNFYNWVNTYYAQVGDAADVTKASEVFSFLSIAATELSMLFQTQIVCCTIKTFWRHLISTVCILVALVTISVRFAAMVVNIKWGILDIGSITLEQQNTIDRLSSGFNICTMISIIVYSSIFCAKLGHAIYQRRKMGMKQFGPMQIIFVMGCQTLFIPVIFGIISYWVLVNAQLYSFMPVVVAVFLPLSGMWASTSTNGNNNIAAPQQWQQRKNTAAQQYSQGSRDKQLLGTAGTSDTLVADGRAESFSGASPSKHGHVATVERDSIDLEMAKMGHQVKINRSYSVRSD</sequence>
<keyword evidence="1" id="KW-1133">Transmembrane helix</keyword>